<feature type="domain" description="Xylose isomerase-like TIM barrel" evidence="1">
    <location>
        <begin position="20"/>
        <end position="264"/>
    </location>
</feature>
<dbReference type="Proteomes" id="UP001597079">
    <property type="component" value="Unassembled WGS sequence"/>
</dbReference>
<protein>
    <submittedName>
        <fullName evidence="2">Sugar phosphate isomerase/epimerase family protein</fullName>
    </submittedName>
</protein>
<evidence type="ECO:0000313" key="3">
    <source>
        <dbReference type="Proteomes" id="UP001597079"/>
    </source>
</evidence>
<accession>A0ABW4JRZ1</accession>
<dbReference type="RefSeq" id="WP_377945541.1">
    <property type="nucleotide sequence ID" value="NZ_JBHUCX010000095.1"/>
</dbReference>
<reference evidence="3" key="1">
    <citation type="journal article" date="2019" name="Int. J. Syst. Evol. Microbiol.">
        <title>The Global Catalogue of Microorganisms (GCM) 10K type strain sequencing project: providing services to taxonomists for standard genome sequencing and annotation.</title>
        <authorList>
            <consortium name="The Broad Institute Genomics Platform"/>
            <consortium name="The Broad Institute Genome Sequencing Center for Infectious Disease"/>
            <person name="Wu L."/>
            <person name="Ma J."/>
        </authorList>
    </citation>
    <scope>NUCLEOTIDE SEQUENCE [LARGE SCALE GENOMIC DNA]</scope>
    <source>
        <strain evidence="3">CGMCC 1.12286</strain>
    </source>
</reference>
<dbReference type="PANTHER" id="PTHR12110">
    <property type="entry name" value="HYDROXYPYRUVATE ISOMERASE"/>
    <property type="match status" value="1"/>
</dbReference>
<name>A0ABW4JRZ1_9BACL</name>
<dbReference type="GO" id="GO:0016853">
    <property type="term" value="F:isomerase activity"/>
    <property type="evidence" value="ECO:0007669"/>
    <property type="project" value="UniProtKB-KW"/>
</dbReference>
<dbReference type="Pfam" id="PF01261">
    <property type="entry name" value="AP_endonuc_2"/>
    <property type="match status" value="1"/>
</dbReference>
<keyword evidence="3" id="KW-1185">Reference proteome</keyword>
<evidence type="ECO:0000313" key="2">
    <source>
        <dbReference type="EMBL" id="MFD1677632.1"/>
    </source>
</evidence>
<dbReference type="InterPro" id="IPR013022">
    <property type="entry name" value="Xyl_isomerase-like_TIM-brl"/>
</dbReference>
<organism evidence="2 3">
    <name type="scientific">Alicyclobacillus fodiniaquatilis</name>
    <dbReference type="NCBI Taxonomy" id="1661150"/>
    <lineage>
        <taxon>Bacteria</taxon>
        <taxon>Bacillati</taxon>
        <taxon>Bacillota</taxon>
        <taxon>Bacilli</taxon>
        <taxon>Bacillales</taxon>
        <taxon>Alicyclobacillaceae</taxon>
        <taxon>Alicyclobacillus</taxon>
    </lineage>
</organism>
<dbReference type="PANTHER" id="PTHR12110:SF41">
    <property type="entry name" value="INOSOSE DEHYDRATASE"/>
    <property type="match status" value="1"/>
</dbReference>
<dbReference type="EMBL" id="JBHUCX010000095">
    <property type="protein sequence ID" value="MFD1677632.1"/>
    <property type="molecule type" value="Genomic_DNA"/>
</dbReference>
<dbReference type="SUPFAM" id="SSF51658">
    <property type="entry name" value="Xylose isomerase-like"/>
    <property type="match status" value="1"/>
</dbReference>
<gene>
    <name evidence="2" type="ORF">ACFSB2_23500</name>
</gene>
<dbReference type="InterPro" id="IPR050312">
    <property type="entry name" value="IolE/XylAMocC-like"/>
</dbReference>
<keyword evidence="2" id="KW-0413">Isomerase</keyword>
<comment type="caution">
    <text evidence="2">The sequence shown here is derived from an EMBL/GenBank/DDBJ whole genome shotgun (WGS) entry which is preliminary data.</text>
</comment>
<proteinExistence type="predicted"/>
<evidence type="ECO:0000259" key="1">
    <source>
        <dbReference type="Pfam" id="PF01261"/>
    </source>
</evidence>
<sequence length="269" mass="30277">MKIAYSNLASPEWSMEEVFSNAQKFGYDGVEIRLLDGEVIPSVLDESTRNSIVRLARAHEIEIVGLGASTRFATADADEREQNEEDLFRFIELAAQMEVPMVRTFGGGATAGGAEAGDAIRWVAESLNRVAERAEELGVSVLLETHDEFSHSWMVRDVLKQVESKAIGAIWDIHHPYRMGESMEDTYDNLRAGLQHVHLKDARKHGDGWDLVVFGEGEVPVKAIVKKLIDEGYDRYLCVEWEKKWHPEIEAASTALPKHIEVLRQYLAD</sequence>
<dbReference type="InterPro" id="IPR036237">
    <property type="entry name" value="Xyl_isomerase-like_sf"/>
</dbReference>
<dbReference type="Gene3D" id="3.20.20.150">
    <property type="entry name" value="Divalent-metal-dependent TIM barrel enzymes"/>
    <property type="match status" value="1"/>
</dbReference>